<protein>
    <submittedName>
        <fullName evidence="1">Collagen type VI alpha 3</fullName>
    </submittedName>
</protein>
<evidence type="ECO:0000313" key="1">
    <source>
        <dbReference type="EMBL" id="BAE91817.1"/>
    </source>
</evidence>
<organism evidence="1">
    <name type="scientific">Coturnix japonica</name>
    <name type="common">Japanese quail</name>
    <name type="synonym">Coturnix coturnix japonica</name>
    <dbReference type="NCBI Taxonomy" id="93934"/>
    <lineage>
        <taxon>Eukaryota</taxon>
        <taxon>Metazoa</taxon>
        <taxon>Chordata</taxon>
        <taxon>Craniata</taxon>
        <taxon>Vertebrata</taxon>
        <taxon>Euteleostomi</taxon>
        <taxon>Archelosauria</taxon>
        <taxon>Archosauria</taxon>
        <taxon>Dinosauria</taxon>
        <taxon>Saurischia</taxon>
        <taxon>Theropoda</taxon>
        <taxon>Coelurosauria</taxon>
        <taxon>Aves</taxon>
        <taxon>Neognathae</taxon>
        <taxon>Galloanserae</taxon>
        <taxon>Galliformes</taxon>
        <taxon>Phasianidae</taxon>
        <taxon>Perdicinae</taxon>
        <taxon>Coturnix</taxon>
    </lineage>
</organism>
<proteinExistence type="predicted"/>
<sequence>MVYFMDDFSDLTALPQELNKPITTYVSGGVEEVPLAPT</sequence>
<dbReference type="GO" id="GO:0005581">
    <property type="term" value="C:collagen trimer"/>
    <property type="evidence" value="ECO:0007669"/>
    <property type="project" value="UniProtKB-KW"/>
</dbReference>
<gene>
    <name evidence="1" type="primary">LOC396548</name>
</gene>
<dbReference type="EMBL" id="AB250346">
    <property type="protein sequence ID" value="BAE91817.1"/>
    <property type="molecule type" value="Genomic_DNA"/>
</dbReference>
<name>Q25BZ6_COTJA</name>
<reference evidence="1" key="1">
    <citation type="journal article" date="2006" name="Anim. Genet.">
        <title>A comparative map of macrochromosomes between chicken and Japanese quail based on orthologous genes.</title>
        <authorList>
            <person name="Sasazaki S."/>
            <person name="Hinenoya T."/>
            <person name="Lin B."/>
            <person name="Fujiwara A."/>
            <person name="Mannen H."/>
        </authorList>
    </citation>
    <scope>NUCLEOTIDE SEQUENCE</scope>
</reference>
<dbReference type="AlphaFoldDB" id="Q25BZ6"/>
<accession>Q25BZ6</accession>
<feature type="non-terminal residue" evidence="1">
    <location>
        <position position="1"/>
    </location>
</feature>
<keyword evidence="1" id="KW-0176">Collagen</keyword>
<feature type="non-terminal residue" evidence="1">
    <location>
        <position position="38"/>
    </location>
</feature>